<keyword evidence="1" id="KW-0732">Signal</keyword>
<dbReference type="EMBL" id="OVEO01000013">
    <property type="protein sequence ID" value="SPR00244.1"/>
    <property type="molecule type" value="Genomic_DNA"/>
</dbReference>
<name>A0A3P3YJC2_PLABS</name>
<keyword evidence="2" id="KW-0496">Mitochondrion</keyword>
<protein>
    <submittedName>
        <fullName evidence="2">Uncharacterized protein</fullName>
    </submittedName>
</protein>
<accession>A0A3P3YJC2</accession>
<proteinExistence type="predicted"/>
<geneLocation type="mitochondrion" evidence="2"/>
<organism evidence="2 3">
    <name type="scientific">Plasmodiophora brassicae</name>
    <name type="common">Clubroot disease agent</name>
    <dbReference type="NCBI Taxonomy" id="37360"/>
    <lineage>
        <taxon>Eukaryota</taxon>
        <taxon>Sar</taxon>
        <taxon>Rhizaria</taxon>
        <taxon>Endomyxa</taxon>
        <taxon>Phytomyxea</taxon>
        <taxon>Plasmodiophorida</taxon>
        <taxon>Plasmodiophoridae</taxon>
        <taxon>Plasmodiophora</taxon>
    </lineage>
</organism>
<feature type="chain" id="PRO_5018243492" evidence="1">
    <location>
        <begin position="21"/>
        <end position="148"/>
    </location>
</feature>
<dbReference type="AlphaFoldDB" id="A0A3P3YJC2"/>
<evidence type="ECO:0000256" key="1">
    <source>
        <dbReference type="SAM" id="SignalP"/>
    </source>
</evidence>
<sequence>MPLGSLIHVMMPLLIGLGEAFRLYPNDCQSAFKVTDVQAIIHSGHMRDEMKQGRLSASVWPIANVSMLKVLVDFMNDNGQIIEDILQWVWDHVSALSHDERVLLLTTLVECLEIVHVPVGPANNPTSNLGCGGIGFYASYPASTHPMP</sequence>
<gene>
    <name evidence="2" type="ORF">PLBR_LOCUS7459</name>
</gene>
<reference evidence="2 3" key="1">
    <citation type="submission" date="2018-03" db="EMBL/GenBank/DDBJ databases">
        <authorList>
            <person name="Fogelqvist J."/>
        </authorList>
    </citation>
    <scope>NUCLEOTIDE SEQUENCE [LARGE SCALE GENOMIC DNA]</scope>
</reference>
<dbReference type="Proteomes" id="UP000290189">
    <property type="component" value="Unassembled WGS sequence"/>
</dbReference>
<evidence type="ECO:0000313" key="2">
    <source>
        <dbReference type="EMBL" id="SPR00244.1"/>
    </source>
</evidence>
<evidence type="ECO:0000313" key="3">
    <source>
        <dbReference type="Proteomes" id="UP000290189"/>
    </source>
</evidence>
<feature type="signal peptide" evidence="1">
    <location>
        <begin position="1"/>
        <end position="20"/>
    </location>
</feature>